<organism evidence="4">
    <name type="scientific">Pseudomonas marincola</name>
    <dbReference type="NCBI Taxonomy" id="437900"/>
    <lineage>
        <taxon>Bacteria</taxon>
        <taxon>Pseudomonadati</taxon>
        <taxon>Pseudomonadota</taxon>
        <taxon>Gammaproteobacteria</taxon>
        <taxon>Pseudomonadales</taxon>
        <taxon>Pseudomonadaceae</taxon>
        <taxon>Pseudomonas</taxon>
    </lineage>
</organism>
<reference evidence="4" key="1">
    <citation type="submission" date="2019-02" db="EMBL/GenBank/DDBJ databases">
        <authorList>
            <consortium name="Genoscope - CEA"/>
            <person name="William W."/>
        </authorList>
    </citation>
    <scope>NUCLEOTIDE SEQUENCE [LARGE SCALE GENOMIC DNA]</scope>
    <source>
        <strain evidence="4">YSy11</strain>
    </source>
</reference>
<proteinExistence type="predicted"/>
<feature type="chain" id="PRO_5024845897" description="Transporter" evidence="3">
    <location>
        <begin position="25"/>
        <end position="421"/>
    </location>
</feature>
<gene>
    <name evidence="4" type="ORF">PMYSY11_1565</name>
</gene>
<name>A0A653E4B3_9PSED</name>
<dbReference type="Pfam" id="PF13557">
    <property type="entry name" value="Phenol_MetA_deg"/>
    <property type="match status" value="1"/>
</dbReference>
<feature type="coiled-coil region" evidence="1">
    <location>
        <begin position="23"/>
        <end position="64"/>
    </location>
</feature>
<sequence>MQKHFSLRLVLCAATIFPASVVMAATDAEVNALKQELEQLRQNYAAQQNALMVLEQRLKQVEGQPVTPNRRPIVAPVTPPSGTTTVAKQEGAGYGADLQDDGAPARSVENLYNEASGFFGNGSFSVETGLTYSHYDTRQLFLNGFLALDTIFLGNIGVDQINADTFTLDVTGRYNWRDRWQFDVNVPVVYRDSTFESAGAGGASNAITEETVTRDPDLGDVSFGVAYKFITETDTLPDAVASLRVKAPTGNEPYGIKLRPVPGNDNLTVPEELPSGNGVWSVSPGISLVKTVDPAVLFGNLSYTYNFEESFDDISAQQGVTIPGKVQLGNWFQYGLGIAFALNERMSLAMSYSQLISQKSKIKQDGQSWNTVPSSDANAAYYNIGMTFAVDQNLSIVPNLSVGLTPDSPDFTFSVKFPYYF</sequence>
<evidence type="ECO:0000256" key="1">
    <source>
        <dbReference type="SAM" id="Coils"/>
    </source>
</evidence>
<feature type="region of interest" description="Disordered" evidence="2">
    <location>
        <begin position="64"/>
        <end position="84"/>
    </location>
</feature>
<dbReference type="InterPro" id="IPR025737">
    <property type="entry name" value="FApF"/>
</dbReference>
<dbReference type="AlphaFoldDB" id="A0A653E4B3"/>
<evidence type="ECO:0000256" key="3">
    <source>
        <dbReference type="SAM" id="SignalP"/>
    </source>
</evidence>
<dbReference type="RefSeq" id="WP_150547964.1">
    <property type="nucleotide sequence ID" value="NZ_LR215729.2"/>
</dbReference>
<accession>A0A653E4B3</accession>
<protein>
    <recommendedName>
        <fullName evidence="5">Transporter</fullName>
    </recommendedName>
</protein>
<dbReference type="EMBL" id="LR215729">
    <property type="protein sequence ID" value="VEV96612.1"/>
    <property type="molecule type" value="Genomic_DNA"/>
</dbReference>
<evidence type="ECO:0008006" key="5">
    <source>
        <dbReference type="Google" id="ProtNLM"/>
    </source>
</evidence>
<dbReference type="InterPro" id="IPR036709">
    <property type="entry name" value="Autotransporte_beta_dom_sf"/>
</dbReference>
<evidence type="ECO:0000313" key="4">
    <source>
        <dbReference type="EMBL" id="VEV96612.1"/>
    </source>
</evidence>
<keyword evidence="1" id="KW-0175">Coiled coil</keyword>
<feature type="signal peptide" evidence="3">
    <location>
        <begin position="1"/>
        <end position="24"/>
    </location>
</feature>
<evidence type="ECO:0000256" key="2">
    <source>
        <dbReference type="SAM" id="MobiDB-lite"/>
    </source>
</evidence>
<keyword evidence="3" id="KW-0732">Signal</keyword>
<dbReference type="SUPFAM" id="SSF103515">
    <property type="entry name" value="Autotransporter"/>
    <property type="match status" value="1"/>
</dbReference>